<dbReference type="InterPro" id="IPR036388">
    <property type="entry name" value="WH-like_DNA-bd_sf"/>
</dbReference>
<dbReference type="PANTHER" id="PTHR34293:SF1">
    <property type="entry name" value="HTH-TYPE TRANSCRIPTIONAL REGULATOR TRMBL2"/>
    <property type="match status" value="1"/>
</dbReference>
<dbReference type="InterPro" id="IPR002831">
    <property type="entry name" value="Tscrpt_reg_TrmB_N"/>
</dbReference>
<dbReference type="EMBL" id="CP000559">
    <property type="protein sequence ID" value="ABN07157.1"/>
    <property type="molecule type" value="Genomic_DNA"/>
</dbReference>
<dbReference type="eggNOG" id="arCOG02037">
    <property type="taxonomic scope" value="Archaea"/>
</dbReference>
<dbReference type="GeneID" id="25393688"/>
<dbReference type="AlphaFoldDB" id="A2SS51"/>
<gene>
    <name evidence="2" type="ordered locus">Mlab_0988</name>
</gene>
<evidence type="ECO:0000313" key="3">
    <source>
        <dbReference type="Proteomes" id="UP000000365"/>
    </source>
</evidence>
<name>A2SS51_METLZ</name>
<dbReference type="InterPro" id="IPR051797">
    <property type="entry name" value="TrmB-like"/>
</dbReference>
<accession>A2SS51</accession>
<evidence type="ECO:0000259" key="1">
    <source>
        <dbReference type="Pfam" id="PF01978"/>
    </source>
</evidence>
<keyword evidence="3" id="KW-1185">Reference proteome</keyword>
<dbReference type="Proteomes" id="UP000000365">
    <property type="component" value="Chromosome"/>
</dbReference>
<dbReference type="Pfam" id="PF01978">
    <property type="entry name" value="TrmB"/>
    <property type="match status" value="1"/>
</dbReference>
<evidence type="ECO:0000313" key="2">
    <source>
        <dbReference type="EMBL" id="ABN07157.1"/>
    </source>
</evidence>
<dbReference type="RefSeq" id="WP_011833360.1">
    <property type="nucleotide sequence ID" value="NC_008942.1"/>
</dbReference>
<proteinExistence type="predicted"/>
<dbReference type="PANTHER" id="PTHR34293">
    <property type="entry name" value="HTH-TYPE TRANSCRIPTIONAL REGULATOR TRMBL2"/>
    <property type="match status" value="1"/>
</dbReference>
<feature type="domain" description="Transcription regulator TrmB N-terminal" evidence="1">
    <location>
        <begin position="8"/>
        <end position="69"/>
    </location>
</feature>
<sequence>MQEFVEKLKSIGMTENEAKVYAVLFELKVATAREMHEISKVPRNKVYEALAALEEKGFVGTAEEAGPSRFFIHDITKTFNRLRQENLERLNDVEQYLHSRITFQHNRPLLSHTLQNTWAIDSHLRMMFNRSKKEIVMICHDTAYVKKHILNLKNLSKKIDLYLIVPDDTDPDMFPIRCYKLQPEMKEFMDARNTDGFGTEPEFQLTIHADRQDTLIIGKLDGREIGIFSAGNPSVSILVKYLLKNIIPLTKETASEQPDQAA</sequence>
<protein>
    <submittedName>
        <fullName evidence="2">Transcriptional regulator, TrmB</fullName>
    </submittedName>
</protein>
<dbReference type="STRING" id="410358.Mlab_0988"/>
<dbReference type="KEGG" id="mla:Mlab_0988"/>
<dbReference type="OrthoDB" id="30795at2157"/>
<dbReference type="Gene3D" id="1.10.10.10">
    <property type="entry name" value="Winged helix-like DNA-binding domain superfamily/Winged helix DNA-binding domain"/>
    <property type="match status" value="1"/>
</dbReference>
<reference evidence="2 3" key="1">
    <citation type="journal article" date="2009" name="Stand. Genomic Sci.">
        <title>Complete genome sequence of Methanocorpusculum labreanum type strain Z.</title>
        <authorList>
            <person name="Anderson I.J."/>
            <person name="Sieprawska-Lupa M."/>
            <person name="Goltsman E."/>
            <person name="Lapidus A."/>
            <person name="Copeland A."/>
            <person name="Glavina Del Rio T."/>
            <person name="Tice H."/>
            <person name="Dalin E."/>
            <person name="Barry K."/>
            <person name="Pitluck S."/>
            <person name="Hauser L."/>
            <person name="Land M."/>
            <person name="Lucas S."/>
            <person name="Richardson P."/>
            <person name="Whitman W.B."/>
            <person name="Kyrpides N.C."/>
        </authorList>
    </citation>
    <scope>NUCLEOTIDE SEQUENCE [LARGE SCALE GENOMIC DNA]</scope>
    <source>
        <strain evidence="3">ATCC 43576 / DSM 4855 / Z</strain>
    </source>
</reference>
<organism evidence="2 3">
    <name type="scientific">Methanocorpusculum labreanum (strain ATCC 43576 / DSM 4855 / Z)</name>
    <dbReference type="NCBI Taxonomy" id="410358"/>
    <lineage>
        <taxon>Archaea</taxon>
        <taxon>Methanobacteriati</taxon>
        <taxon>Methanobacteriota</taxon>
        <taxon>Stenosarchaea group</taxon>
        <taxon>Methanomicrobia</taxon>
        <taxon>Methanomicrobiales</taxon>
        <taxon>Methanocorpusculaceae</taxon>
        <taxon>Methanocorpusculum</taxon>
    </lineage>
</organism>
<dbReference type="SUPFAM" id="SSF46785">
    <property type="entry name" value="Winged helix' DNA-binding domain"/>
    <property type="match status" value="1"/>
</dbReference>
<dbReference type="HOGENOM" id="CLU_072493_2_0_2"/>
<dbReference type="InterPro" id="IPR036390">
    <property type="entry name" value="WH_DNA-bd_sf"/>
</dbReference>